<dbReference type="Proteomes" id="UP000317243">
    <property type="component" value="Unassembled WGS sequence"/>
</dbReference>
<gene>
    <name evidence="4" type="primary">ybiA_1</name>
    <name evidence="4" type="ORF">KOR42_14340</name>
</gene>
<protein>
    <submittedName>
        <fullName evidence="4">Swarming motility protein YbiA</fullName>
    </submittedName>
</protein>
<dbReference type="RefSeq" id="WP_197440929.1">
    <property type="nucleotide sequence ID" value="NZ_SIHI01000001.1"/>
</dbReference>
<dbReference type="CDD" id="cd15457">
    <property type="entry name" value="NADAR"/>
    <property type="match status" value="1"/>
</dbReference>
<comment type="caution">
    <text evidence="4">The sequence shown here is derived from an EMBL/GenBank/DDBJ whole genome shotgun (WGS) entry which is preliminary data.</text>
</comment>
<accession>A0A5C5X511</accession>
<dbReference type="InterPro" id="IPR037238">
    <property type="entry name" value="YbiA-like_sf"/>
</dbReference>
<organism evidence="4 5">
    <name type="scientific">Thalassoglobus neptunius</name>
    <dbReference type="NCBI Taxonomy" id="1938619"/>
    <lineage>
        <taxon>Bacteria</taxon>
        <taxon>Pseudomonadati</taxon>
        <taxon>Planctomycetota</taxon>
        <taxon>Planctomycetia</taxon>
        <taxon>Planctomycetales</taxon>
        <taxon>Planctomycetaceae</taxon>
        <taxon>Thalassoglobus</taxon>
    </lineage>
</organism>
<dbReference type="AlphaFoldDB" id="A0A5C5X511"/>
<evidence type="ECO:0000313" key="4">
    <source>
        <dbReference type="EMBL" id="TWT58064.1"/>
    </source>
</evidence>
<dbReference type="Pfam" id="PF08719">
    <property type="entry name" value="NADAR"/>
    <property type="match status" value="1"/>
</dbReference>
<reference evidence="4 5" key="1">
    <citation type="submission" date="2019-02" db="EMBL/GenBank/DDBJ databases">
        <title>Deep-cultivation of Planctomycetes and their phenomic and genomic characterization uncovers novel biology.</title>
        <authorList>
            <person name="Wiegand S."/>
            <person name="Jogler M."/>
            <person name="Boedeker C."/>
            <person name="Pinto D."/>
            <person name="Vollmers J."/>
            <person name="Rivas-Marin E."/>
            <person name="Kohn T."/>
            <person name="Peeters S.H."/>
            <person name="Heuer A."/>
            <person name="Rast P."/>
            <person name="Oberbeckmann S."/>
            <person name="Bunk B."/>
            <person name="Jeske O."/>
            <person name="Meyerdierks A."/>
            <person name="Storesund J.E."/>
            <person name="Kallscheuer N."/>
            <person name="Luecker S."/>
            <person name="Lage O.M."/>
            <person name="Pohl T."/>
            <person name="Merkel B.J."/>
            <person name="Hornburger P."/>
            <person name="Mueller R.-W."/>
            <person name="Bruemmer F."/>
            <person name="Labrenz M."/>
            <person name="Spormann A.M."/>
            <person name="Op Den Camp H."/>
            <person name="Overmann J."/>
            <person name="Amann R."/>
            <person name="Jetten M.S.M."/>
            <person name="Mascher T."/>
            <person name="Medema M.H."/>
            <person name="Devos D.P."/>
            <person name="Kaster A.-K."/>
            <person name="Ovreas L."/>
            <person name="Rohde M."/>
            <person name="Galperin M.Y."/>
            <person name="Jogler C."/>
        </authorList>
    </citation>
    <scope>NUCLEOTIDE SEQUENCE [LARGE SCALE GENOMIC DNA]</scope>
    <source>
        <strain evidence="4 5">KOR42</strain>
    </source>
</reference>
<dbReference type="InterPro" id="IPR012816">
    <property type="entry name" value="NADAR"/>
</dbReference>
<feature type="domain" description="NADAR" evidence="3">
    <location>
        <begin position="10"/>
        <end position="138"/>
    </location>
</feature>
<keyword evidence="5" id="KW-1185">Reference proteome</keyword>
<proteinExistence type="predicted"/>
<name>A0A5C5X511_9PLAN</name>
<comment type="catalytic activity">
    <reaction evidence="2">
        <text>2,5-diamino-6-hydroxy-4-(5-phosphoribosylamino)-pyrimidine + H2O = 2,5,6-triamino-4-hydroxypyrimidine + D-ribose 5-phosphate</text>
        <dbReference type="Rhea" id="RHEA:23436"/>
        <dbReference type="ChEBI" id="CHEBI:15377"/>
        <dbReference type="ChEBI" id="CHEBI:58614"/>
        <dbReference type="ChEBI" id="CHEBI:78346"/>
        <dbReference type="ChEBI" id="CHEBI:137796"/>
    </reaction>
</comment>
<evidence type="ECO:0000313" key="5">
    <source>
        <dbReference type="Proteomes" id="UP000317243"/>
    </source>
</evidence>
<dbReference type="Gene3D" id="1.10.357.40">
    <property type="entry name" value="YbiA-like"/>
    <property type="match status" value="1"/>
</dbReference>
<evidence type="ECO:0000256" key="1">
    <source>
        <dbReference type="ARBA" id="ARBA00000022"/>
    </source>
</evidence>
<evidence type="ECO:0000259" key="3">
    <source>
        <dbReference type="Pfam" id="PF08719"/>
    </source>
</evidence>
<dbReference type="NCBIfam" id="TIGR02464">
    <property type="entry name" value="ribofla_fusion"/>
    <property type="match status" value="1"/>
</dbReference>
<dbReference type="EMBL" id="SIHI01000001">
    <property type="protein sequence ID" value="TWT58064.1"/>
    <property type="molecule type" value="Genomic_DNA"/>
</dbReference>
<sequence>MKTIMSFSGEYRWLSNFWAVSVVLDRETYPSVEHAYQASKTTDRFERQLIQESQSAGHAKKLGSKLKERKDWDSIKLHIMEDLLRQKFSVPDLKEQLIATGHAEIIEGNTWGDHFWGVCKGTGENHLGTLLMKIREELVA</sequence>
<comment type="catalytic activity">
    <reaction evidence="1">
        <text>5-amino-6-(5-phospho-D-ribosylamino)uracil + H2O = 5,6-diaminouracil + D-ribose 5-phosphate</text>
        <dbReference type="Rhea" id="RHEA:55020"/>
        <dbReference type="ChEBI" id="CHEBI:15377"/>
        <dbReference type="ChEBI" id="CHEBI:46252"/>
        <dbReference type="ChEBI" id="CHEBI:58453"/>
        <dbReference type="ChEBI" id="CHEBI:78346"/>
    </reaction>
</comment>
<evidence type="ECO:0000256" key="2">
    <source>
        <dbReference type="ARBA" id="ARBA00000751"/>
    </source>
</evidence>
<dbReference type="SUPFAM" id="SSF143990">
    <property type="entry name" value="YbiA-like"/>
    <property type="match status" value="1"/>
</dbReference>